<dbReference type="Proteomes" id="UP001202328">
    <property type="component" value="Unassembled WGS sequence"/>
</dbReference>
<dbReference type="InterPro" id="IPR050967">
    <property type="entry name" value="Thiamine_Salvage_TenA"/>
</dbReference>
<keyword evidence="2" id="KW-1185">Reference proteome</keyword>
<dbReference type="EMBL" id="JAJJMB010012081">
    <property type="protein sequence ID" value="KAI3891047.1"/>
    <property type="molecule type" value="Genomic_DNA"/>
</dbReference>
<sequence>MTAQKADQLLQGQDRDKASHITLTDLKNTWELLSQQSTFEYDNCIKKIMLGKKALSFNYHGLHSALVELSSSRNKWFQEYLILVWQIYDTSKWLYEFFKKVNKLDASVNIMSCWSEELTRSSLSGDLVTLEVKSKRNFSLSSSSIFSRTKT</sequence>
<dbReference type="AlphaFoldDB" id="A0AAD4SBB2"/>
<proteinExistence type="predicted"/>
<reference evidence="1" key="1">
    <citation type="submission" date="2022-04" db="EMBL/GenBank/DDBJ databases">
        <title>A functionally conserved STORR gene fusion in Papaver species that diverged 16.8 million years ago.</title>
        <authorList>
            <person name="Catania T."/>
        </authorList>
    </citation>
    <scope>NUCLEOTIDE SEQUENCE</scope>
    <source>
        <strain evidence="1">S-188037</strain>
    </source>
</reference>
<dbReference type="PANTHER" id="PTHR43198">
    <property type="entry name" value="BIFUNCTIONAL TH2 PROTEIN"/>
    <property type="match status" value="1"/>
</dbReference>
<protein>
    <submittedName>
        <fullName evidence="1">Uncharacterized protein</fullName>
    </submittedName>
</protein>
<comment type="caution">
    <text evidence="1">The sequence shown here is derived from an EMBL/GenBank/DDBJ whole genome shotgun (WGS) entry which is preliminary data.</text>
</comment>
<gene>
    <name evidence="1" type="ORF">MKW98_007352</name>
</gene>
<organism evidence="1 2">
    <name type="scientific">Papaver atlanticum</name>
    <dbReference type="NCBI Taxonomy" id="357466"/>
    <lineage>
        <taxon>Eukaryota</taxon>
        <taxon>Viridiplantae</taxon>
        <taxon>Streptophyta</taxon>
        <taxon>Embryophyta</taxon>
        <taxon>Tracheophyta</taxon>
        <taxon>Spermatophyta</taxon>
        <taxon>Magnoliopsida</taxon>
        <taxon>Ranunculales</taxon>
        <taxon>Papaveraceae</taxon>
        <taxon>Papaveroideae</taxon>
        <taxon>Papaver</taxon>
    </lineage>
</organism>
<evidence type="ECO:0000313" key="1">
    <source>
        <dbReference type="EMBL" id="KAI3891047.1"/>
    </source>
</evidence>
<evidence type="ECO:0000313" key="2">
    <source>
        <dbReference type="Proteomes" id="UP001202328"/>
    </source>
</evidence>
<dbReference type="PANTHER" id="PTHR43198:SF2">
    <property type="entry name" value="SI:CH1073-67J19.1-RELATED"/>
    <property type="match status" value="1"/>
</dbReference>
<accession>A0AAD4SBB2</accession>
<name>A0AAD4SBB2_9MAGN</name>
<dbReference type="GO" id="GO:0005829">
    <property type="term" value="C:cytosol"/>
    <property type="evidence" value="ECO:0007669"/>
    <property type="project" value="TreeGrafter"/>
</dbReference>